<dbReference type="OMA" id="EARYIDY"/>
<evidence type="ECO:0000313" key="12">
    <source>
        <dbReference type="Proteomes" id="UP000078284"/>
    </source>
</evidence>
<evidence type="ECO:0000256" key="1">
    <source>
        <dbReference type="ARBA" id="ARBA00004613"/>
    </source>
</evidence>
<reference evidence="10 14" key="4">
    <citation type="submission" date="2020-09" db="EMBL/GenBank/DDBJ databases">
        <authorList>
            <person name="Ashkenazy H."/>
        </authorList>
    </citation>
    <scope>NUCLEOTIDE SEQUENCE [LARGE SCALE GENOMIC DNA]</scope>
    <source>
        <strain evidence="14">cv. Cdm-0</strain>
    </source>
</reference>
<evidence type="ECO:0000256" key="6">
    <source>
        <dbReference type="ARBA" id="ARBA00023157"/>
    </source>
</evidence>
<evidence type="ECO:0000256" key="2">
    <source>
        <dbReference type="ARBA" id="ARBA00009178"/>
    </source>
</evidence>
<evidence type="ECO:0000313" key="10">
    <source>
        <dbReference type="EMBL" id="CAD5316004.1"/>
    </source>
</evidence>
<reference evidence="11" key="2">
    <citation type="submission" date="2016-03" db="EMBL/GenBank/DDBJ databases">
        <title>Full-length assembly of Arabidopsis thaliana Ler reveals the complement of translocations and inversions.</title>
        <authorList>
            <person name="Zapata L."/>
            <person name="Schneeberger K."/>
            <person name="Ossowski S."/>
        </authorList>
    </citation>
    <scope>NUCLEOTIDE SEQUENCE [LARGE SCALE GENOMIC DNA]</scope>
    <source>
        <tissue evidence="11">Leaf</tissue>
    </source>
</reference>
<dbReference type="EMBL" id="LR881466">
    <property type="protein sequence ID" value="CAD5316004.1"/>
    <property type="molecule type" value="Genomic_DNA"/>
</dbReference>
<name>A0A178W9Y1_ARATH</name>
<keyword evidence="3" id="KW-0964">Secreted</keyword>
<accession>A0A178W9Y1</accession>
<dbReference type="PANTHER" id="PTHR34270:SF12">
    <property type="entry name" value="PROTEIN RALF-LIKE 15-RELATED"/>
    <property type="match status" value="1"/>
</dbReference>
<evidence type="ECO:0000313" key="9">
    <source>
        <dbReference type="EMBL" id="CAA0307670.1"/>
    </source>
</evidence>
<reference evidence="9 13" key="3">
    <citation type="submission" date="2019-12" db="EMBL/GenBank/DDBJ databases">
        <authorList>
            <person name="Jiao W.-B."/>
            <person name="Schneeberger K."/>
        </authorList>
    </citation>
    <scope>NUCLEOTIDE SEQUENCE [LARGE SCALE GENOMIC DNA]</scope>
    <source>
        <strain evidence="13">cv. C24</strain>
    </source>
</reference>
<dbReference type="OrthoDB" id="1089400at2759"/>
<dbReference type="GO" id="GO:0005576">
    <property type="term" value="C:extracellular region"/>
    <property type="evidence" value="ECO:0007669"/>
    <property type="project" value="UniProtKB-SubCell"/>
</dbReference>
<dbReference type="GO" id="GO:0040008">
    <property type="term" value="P:regulation of growth"/>
    <property type="evidence" value="ECO:0007669"/>
    <property type="project" value="UniProtKB-ARBA"/>
</dbReference>
<accession>A0A5S9WRG9</accession>
<dbReference type="SMR" id="A0A178W9Y1"/>
<keyword evidence="5 8" id="KW-0732">Signal</keyword>
<sequence>MGMSKSIKVILSLALVVFLALAGTKVEASVRYITYPAIDRGDHAVHCDKAHPNTCKKKQANPYRRGCGVLEGCHRETGPKPT</sequence>
<dbReference type="InterPro" id="IPR008801">
    <property type="entry name" value="RALF"/>
</dbReference>
<evidence type="ECO:0000256" key="4">
    <source>
        <dbReference type="ARBA" id="ARBA00022702"/>
    </source>
</evidence>
<evidence type="ECO:0000256" key="3">
    <source>
        <dbReference type="ARBA" id="ARBA00022525"/>
    </source>
</evidence>
<feature type="signal peptide" evidence="8">
    <location>
        <begin position="1"/>
        <end position="28"/>
    </location>
</feature>
<comment type="similarity">
    <text evidence="2">Belongs to the plant rapid alkalinization factor (RALF) family.</text>
</comment>
<proteinExistence type="inferred from homology"/>
<evidence type="ECO:0000256" key="8">
    <source>
        <dbReference type="SAM" id="SignalP"/>
    </source>
</evidence>
<dbReference type="EMBL" id="CACSHJ010000087">
    <property type="protein sequence ID" value="CAA0307670.1"/>
    <property type="molecule type" value="Genomic_DNA"/>
</dbReference>
<dbReference type="GO" id="GO:0005179">
    <property type="term" value="F:hormone activity"/>
    <property type="evidence" value="ECO:0007669"/>
    <property type="project" value="UniProtKB-KW"/>
</dbReference>
<evidence type="ECO:0000256" key="7">
    <source>
        <dbReference type="ARBA" id="ARBA00037228"/>
    </source>
</evidence>
<protein>
    <submittedName>
        <fullName evidence="10">(thale cress) hypothetical protein</fullName>
    </submittedName>
    <submittedName>
        <fullName evidence="11">RALFL8</fullName>
    </submittedName>
</protein>
<evidence type="ECO:0000313" key="14">
    <source>
        <dbReference type="Proteomes" id="UP000516314"/>
    </source>
</evidence>
<evidence type="ECO:0000313" key="11">
    <source>
        <dbReference type="EMBL" id="OAP14183.1"/>
    </source>
</evidence>
<feature type="chain" id="PRO_5038214025" evidence="8">
    <location>
        <begin position="29"/>
        <end position="82"/>
    </location>
</feature>
<dbReference type="Proteomes" id="UP000078284">
    <property type="component" value="Chromosome 1"/>
</dbReference>
<dbReference type="Pfam" id="PF05498">
    <property type="entry name" value="RALF"/>
    <property type="match status" value="1"/>
</dbReference>
<dbReference type="KEGG" id="ath:AT1G61563"/>
<dbReference type="Proteomes" id="UP000434276">
    <property type="component" value="Unassembled WGS sequence"/>
</dbReference>
<gene>
    <name evidence="11" type="ordered locus">AXX17_At1g54780</name>
    <name evidence="10" type="ORF">AT9943_LOCUS4344</name>
    <name evidence="9" type="ORF">C24_LOCUS5016</name>
</gene>
<dbReference type="EMBL" id="LUHQ01000001">
    <property type="protein sequence ID" value="OAP14183.1"/>
    <property type="molecule type" value="Genomic_DNA"/>
</dbReference>
<organism evidence="11 12">
    <name type="scientific">Arabidopsis thaliana</name>
    <name type="common">Mouse-ear cress</name>
    <dbReference type="NCBI Taxonomy" id="3702"/>
    <lineage>
        <taxon>Eukaryota</taxon>
        <taxon>Viridiplantae</taxon>
        <taxon>Streptophyta</taxon>
        <taxon>Embryophyta</taxon>
        <taxon>Tracheophyta</taxon>
        <taxon>Spermatophyta</taxon>
        <taxon>Magnoliopsida</taxon>
        <taxon>eudicotyledons</taxon>
        <taxon>Gunneridae</taxon>
        <taxon>Pentapetalae</taxon>
        <taxon>rosids</taxon>
        <taxon>malvids</taxon>
        <taxon>Brassicales</taxon>
        <taxon>Brassicaceae</taxon>
        <taxon>Camelineae</taxon>
        <taxon>Arabidopsis</taxon>
    </lineage>
</organism>
<evidence type="ECO:0000313" key="13">
    <source>
        <dbReference type="Proteomes" id="UP000434276"/>
    </source>
</evidence>
<reference evidence="12" key="1">
    <citation type="journal article" date="2016" name="Proc. Natl. Acad. Sci. U.S.A.">
        <title>Chromosome-level assembly of Arabidopsis thaliana Ler reveals the extent of translocation and inversion polymorphisms.</title>
        <authorList>
            <person name="Zapata L."/>
            <person name="Ding J."/>
            <person name="Willing E.M."/>
            <person name="Hartwig B."/>
            <person name="Bezdan D."/>
            <person name="Jiao W.B."/>
            <person name="Patel V."/>
            <person name="Velikkakam James G."/>
            <person name="Koornneef M."/>
            <person name="Ossowski S."/>
            <person name="Schneeberger K."/>
        </authorList>
    </citation>
    <scope>NUCLEOTIDE SEQUENCE [LARGE SCALE GENOMIC DNA]</scope>
    <source>
        <strain evidence="12">cv. Landsberg erecta</strain>
    </source>
</reference>
<comment type="function">
    <text evidence="7">Cell signaling peptide that may regulate plant stress, growth, and development. Mediates a rapid alkalinization of extracellular space by mediating a transient increase in the cytoplasmic Ca(2+) concentration leading to a calcium-dependent signaling events through a cell surface receptor and a concomitant activation of some intracellular mitogen-activated protein kinases.</text>
</comment>
<dbReference type="PANTHER" id="PTHR34270">
    <property type="entry name" value="PROTEIN RALF-LIKE 15-RELATED"/>
    <property type="match status" value="1"/>
</dbReference>
<evidence type="ECO:0000256" key="5">
    <source>
        <dbReference type="ARBA" id="ARBA00022729"/>
    </source>
</evidence>
<dbReference type="Proteomes" id="UP000516314">
    <property type="component" value="Chromosome 1"/>
</dbReference>
<comment type="subcellular location">
    <subcellularLocation>
        <location evidence="1">Secreted</location>
    </subcellularLocation>
</comment>
<keyword evidence="6" id="KW-1015">Disulfide bond</keyword>
<dbReference type="AlphaFoldDB" id="A0A178W9Y1"/>
<keyword evidence="4" id="KW-0372">Hormone</keyword>
<dbReference type="ExpressionAtlas" id="A0A178W9Y1">
    <property type="expression patterns" value="baseline and differential"/>
</dbReference>